<evidence type="ECO:0000313" key="1">
    <source>
        <dbReference type="EMBL" id="EDX76685.1"/>
    </source>
</evidence>
<dbReference type="STRING" id="118168.MC7420_1688"/>
<sequence>MLTVVCCLLSIALSSWLTLILSDYLESFVVSDTSAYGTLCATPNLQNWL</sequence>
<evidence type="ECO:0000313" key="2">
    <source>
        <dbReference type="Proteomes" id="UP000003835"/>
    </source>
</evidence>
<gene>
    <name evidence="1" type="ORF">MC7420_1688</name>
</gene>
<accession>B4VMU1</accession>
<name>B4VMU1_9CYAN</name>
<protein>
    <submittedName>
        <fullName evidence="1">Uncharacterized protein</fullName>
    </submittedName>
</protein>
<keyword evidence="2" id="KW-1185">Reference proteome</keyword>
<organism evidence="1 2">
    <name type="scientific">Coleofasciculus chthonoplastes PCC 7420</name>
    <dbReference type="NCBI Taxonomy" id="118168"/>
    <lineage>
        <taxon>Bacteria</taxon>
        <taxon>Bacillati</taxon>
        <taxon>Cyanobacteriota</taxon>
        <taxon>Cyanophyceae</taxon>
        <taxon>Coleofasciculales</taxon>
        <taxon>Coleofasciculaceae</taxon>
        <taxon>Coleofasciculus</taxon>
    </lineage>
</organism>
<dbReference type="Proteomes" id="UP000003835">
    <property type="component" value="Unassembled WGS sequence"/>
</dbReference>
<proteinExistence type="predicted"/>
<reference evidence="1 2" key="1">
    <citation type="submission" date="2008-07" db="EMBL/GenBank/DDBJ databases">
        <authorList>
            <person name="Tandeau de Marsac N."/>
            <person name="Ferriera S."/>
            <person name="Johnson J."/>
            <person name="Kravitz S."/>
            <person name="Beeson K."/>
            <person name="Sutton G."/>
            <person name="Rogers Y.-H."/>
            <person name="Friedman R."/>
            <person name="Frazier M."/>
            <person name="Venter J.C."/>
        </authorList>
    </citation>
    <scope>NUCLEOTIDE SEQUENCE [LARGE SCALE GENOMIC DNA]</scope>
    <source>
        <strain evidence="1 2">PCC 7420</strain>
    </source>
</reference>
<dbReference type="AlphaFoldDB" id="B4VMU1"/>
<dbReference type="HOGENOM" id="CLU_3134460_0_0_3"/>
<dbReference type="EMBL" id="DS989845">
    <property type="protein sequence ID" value="EDX76685.1"/>
    <property type="molecule type" value="Genomic_DNA"/>
</dbReference>